<dbReference type="EMBL" id="CP001390">
    <property type="protein sequence ID" value="ACM20391.1"/>
    <property type="molecule type" value="Genomic_DNA"/>
</dbReference>
<name>B9M8P5_GEODF</name>
<dbReference type="eggNOG" id="COG2226">
    <property type="taxonomic scope" value="Bacteria"/>
</dbReference>
<dbReference type="OrthoDB" id="9782855at2"/>
<keyword evidence="2 4" id="KW-0808">Transferase</keyword>
<evidence type="ECO:0000313" key="5">
    <source>
        <dbReference type="Proteomes" id="UP000007721"/>
    </source>
</evidence>
<organism evidence="4 5">
    <name type="scientific">Geotalea daltonii (strain DSM 22248 / JCM 15807 / FRC-32)</name>
    <name type="common">Geobacter daltonii</name>
    <dbReference type="NCBI Taxonomy" id="316067"/>
    <lineage>
        <taxon>Bacteria</taxon>
        <taxon>Pseudomonadati</taxon>
        <taxon>Thermodesulfobacteriota</taxon>
        <taxon>Desulfuromonadia</taxon>
        <taxon>Geobacterales</taxon>
        <taxon>Geobacteraceae</taxon>
        <taxon>Geotalea</taxon>
    </lineage>
</organism>
<dbReference type="PANTHER" id="PTHR43861">
    <property type="entry name" value="TRANS-ACONITATE 2-METHYLTRANSFERASE-RELATED"/>
    <property type="match status" value="1"/>
</dbReference>
<sequence>MENQGISWQYDEFKQIGTDYSSKTEVDKYDSSHADFRDIKAESIKVLDLLEVTKEHTLIDFGSGTGTFAIEAALRCARVHAVDVSREMIDCAATKAMKAGVTNLHFHHAGFLTYRHQVAPVDAVVTTFAFHHLPDFWKGIALKRVNAVLKPSGKFYIHDVIIEENQALKNIAALIQKLGKAGGKLMREDAERHFKDEYSTYDWVMDGLLARAGFTIRVKRIEDGVLGTYICTRN</sequence>
<dbReference type="Gene3D" id="3.40.50.150">
    <property type="entry name" value="Vaccinia Virus protein VP39"/>
    <property type="match status" value="1"/>
</dbReference>
<dbReference type="KEGG" id="geo:Geob_2035"/>
<dbReference type="InterPro" id="IPR041698">
    <property type="entry name" value="Methyltransf_25"/>
</dbReference>
<feature type="domain" description="Methyltransferase" evidence="3">
    <location>
        <begin position="59"/>
        <end position="153"/>
    </location>
</feature>
<proteinExistence type="predicted"/>
<dbReference type="SUPFAM" id="SSF53335">
    <property type="entry name" value="S-adenosyl-L-methionine-dependent methyltransferases"/>
    <property type="match status" value="1"/>
</dbReference>
<dbReference type="PANTHER" id="PTHR43861:SF1">
    <property type="entry name" value="TRANS-ACONITATE 2-METHYLTRANSFERASE"/>
    <property type="match status" value="1"/>
</dbReference>
<dbReference type="HOGENOM" id="CLU_1173387_0_0_7"/>
<evidence type="ECO:0000256" key="2">
    <source>
        <dbReference type="ARBA" id="ARBA00022679"/>
    </source>
</evidence>
<dbReference type="CDD" id="cd02440">
    <property type="entry name" value="AdoMet_MTases"/>
    <property type="match status" value="1"/>
</dbReference>
<dbReference type="GO" id="GO:0008168">
    <property type="term" value="F:methyltransferase activity"/>
    <property type="evidence" value="ECO:0007669"/>
    <property type="project" value="UniProtKB-KW"/>
</dbReference>
<evidence type="ECO:0000313" key="4">
    <source>
        <dbReference type="EMBL" id="ACM20391.1"/>
    </source>
</evidence>
<accession>B9M8P5</accession>
<dbReference type="Proteomes" id="UP000007721">
    <property type="component" value="Chromosome"/>
</dbReference>
<keyword evidence="1 4" id="KW-0489">Methyltransferase</keyword>
<dbReference type="Pfam" id="PF13649">
    <property type="entry name" value="Methyltransf_25"/>
    <property type="match status" value="1"/>
</dbReference>
<protein>
    <submittedName>
        <fullName evidence="4">SAM-dependent methyltransferase, type 18</fullName>
    </submittedName>
</protein>
<dbReference type="STRING" id="316067.Geob_2035"/>
<dbReference type="GO" id="GO:0032259">
    <property type="term" value="P:methylation"/>
    <property type="evidence" value="ECO:0007669"/>
    <property type="project" value="UniProtKB-KW"/>
</dbReference>
<dbReference type="InterPro" id="IPR029063">
    <property type="entry name" value="SAM-dependent_MTases_sf"/>
</dbReference>
<dbReference type="RefSeq" id="WP_012647120.1">
    <property type="nucleotide sequence ID" value="NC_011979.1"/>
</dbReference>
<reference evidence="4 5" key="1">
    <citation type="submission" date="2009-01" db="EMBL/GenBank/DDBJ databases">
        <title>Complete sequence of Geobacter sp. FRC-32.</title>
        <authorList>
            <consortium name="US DOE Joint Genome Institute"/>
            <person name="Lucas S."/>
            <person name="Copeland A."/>
            <person name="Lapidus A."/>
            <person name="Glavina del Rio T."/>
            <person name="Dalin E."/>
            <person name="Tice H."/>
            <person name="Bruce D."/>
            <person name="Goodwin L."/>
            <person name="Pitluck S."/>
            <person name="Saunders E."/>
            <person name="Brettin T."/>
            <person name="Detter J.C."/>
            <person name="Han C."/>
            <person name="Larimer F."/>
            <person name="Land M."/>
            <person name="Hauser L."/>
            <person name="Kyrpides N."/>
            <person name="Ovchinnikova G."/>
            <person name="Kostka J."/>
            <person name="Richardson P."/>
        </authorList>
    </citation>
    <scope>NUCLEOTIDE SEQUENCE [LARGE SCALE GENOMIC DNA]</scope>
    <source>
        <strain evidence="5">DSM 22248 / JCM 15807 / FRC-32</strain>
    </source>
</reference>
<evidence type="ECO:0000256" key="1">
    <source>
        <dbReference type="ARBA" id="ARBA00022603"/>
    </source>
</evidence>
<keyword evidence="5" id="KW-1185">Reference proteome</keyword>
<evidence type="ECO:0000259" key="3">
    <source>
        <dbReference type="Pfam" id="PF13649"/>
    </source>
</evidence>
<gene>
    <name evidence="4" type="ordered locus">Geob_2035</name>
</gene>
<dbReference type="AlphaFoldDB" id="B9M8P5"/>